<dbReference type="Proteomes" id="UP001273350">
    <property type="component" value="Unassembled WGS sequence"/>
</dbReference>
<gene>
    <name evidence="2" type="ORF">SGQ83_03050</name>
</gene>
<dbReference type="RefSeq" id="WP_230001382.1">
    <property type="nucleotide sequence ID" value="NZ_CP087134.1"/>
</dbReference>
<protein>
    <submittedName>
        <fullName evidence="2">Uncharacterized protein</fullName>
    </submittedName>
</protein>
<sequence>MESLLSEFTVSTLLFNIICSFFASFFFIFTLLIFFKPKFEIVPLIAKNNSPFDNIDQICYSFKIINKSLFGAYNIEARTNYYYIIQGENGIINKIFSRIELKTDTINYIPGYIPFKKNYGHNCIQFFTYEDLPEKMKYSPTHIQFQITARHSLTGLNNIFTHEFVNKAAIREGKFKEGNFKEILQC</sequence>
<proteinExistence type="predicted"/>
<reference evidence="2 3" key="1">
    <citation type="submission" date="2023-11" db="EMBL/GenBank/DDBJ databases">
        <title>Unpublished Manusciprt.</title>
        <authorList>
            <person name="Saticioglu I.B."/>
            <person name="Ay H."/>
            <person name="Ajmi N."/>
            <person name="Altun S."/>
            <person name="Duman M."/>
        </authorList>
    </citation>
    <scope>NUCLEOTIDE SEQUENCE [LARGE SCALE GENOMIC DNA]</scope>
    <source>
        <strain evidence="2 3">Fl-318</strain>
    </source>
</reference>
<evidence type="ECO:0000256" key="1">
    <source>
        <dbReference type="SAM" id="Phobius"/>
    </source>
</evidence>
<organism evidence="2 3">
    <name type="scientific">Flavobacterium cupriresistens</name>
    <dbReference type="NCBI Taxonomy" id="2893885"/>
    <lineage>
        <taxon>Bacteria</taxon>
        <taxon>Pseudomonadati</taxon>
        <taxon>Bacteroidota</taxon>
        <taxon>Flavobacteriia</taxon>
        <taxon>Flavobacteriales</taxon>
        <taxon>Flavobacteriaceae</taxon>
        <taxon>Flavobacterium</taxon>
    </lineage>
</organism>
<dbReference type="EMBL" id="JAWXVI010000002">
    <property type="protein sequence ID" value="MDX6188314.1"/>
    <property type="molecule type" value="Genomic_DNA"/>
</dbReference>
<accession>A0ABU4R6U7</accession>
<keyword evidence="1" id="KW-1133">Transmembrane helix</keyword>
<comment type="caution">
    <text evidence="2">The sequence shown here is derived from an EMBL/GenBank/DDBJ whole genome shotgun (WGS) entry which is preliminary data.</text>
</comment>
<keyword evidence="1" id="KW-0472">Membrane</keyword>
<evidence type="ECO:0000313" key="3">
    <source>
        <dbReference type="Proteomes" id="UP001273350"/>
    </source>
</evidence>
<keyword evidence="3" id="KW-1185">Reference proteome</keyword>
<name>A0ABU4R6U7_9FLAO</name>
<evidence type="ECO:0000313" key="2">
    <source>
        <dbReference type="EMBL" id="MDX6188314.1"/>
    </source>
</evidence>
<feature type="transmembrane region" description="Helical" evidence="1">
    <location>
        <begin position="12"/>
        <end position="35"/>
    </location>
</feature>
<keyword evidence="1" id="KW-0812">Transmembrane</keyword>